<name>A0ABV9L451_9BACT</name>
<evidence type="ECO:0000256" key="2">
    <source>
        <dbReference type="ARBA" id="ARBA00022692"/>
    </source>
</evidence>
<dbReference type="CDD" id="cd11575">
    <property type="entry name" value="GH99_GH71_like_3"/>
    <property type="match status" value="1"/>
</dbReference>
<comment type="subcellular location">
    <subcellularLocation>
        <location evidence="1">Golgi apparatus membrane</location>
        <topology evidence="1">Single-pass type II membrane protein</topology>
    </subcellularLocation>
</comment>
<evidence type="ECO:0000256" key="7">
    <source>
        <dbReference type="ARBA" id="ARBA00023136"/>
    </source>
</evidence>
<dbReference type="Gene3D" id="3.20.20.80">
    <property type="entry name" value="Glycosidases"/>
    <property type="match status" value="1"/>
</dbReference>
<dbReference type="Pfam" id="PF16317">
    <property type="entry name" value="Glyco_hydro_99"/>
    <property type="match status" value="1"/>
</dbReference>
<dbReference type="InterPro" id="IPR026071">
    <property type="entry name" value="Glyco_Hydrolase_99"/>
</dbReference>
<organism evidence="9 10">
    <name type="scientific">Dysgonomonas termitidis</name>
    <dbReference type="NCBI Taxonomy" id="1516126"/>
    <lineage>
        <taxon>Bacteria</taxon>
        <taxon>Pseudomonadati</taxon>
        <taxon>Bacteroidota</taxon>
        <taxon>Bacteroidia</taxon>
        <taxon>Bacteroidales</taxon>
        <taxon>Dysgonomonadaceae</taxon>
        <taxon>Dysgonomonas</taxon>
    </lineage>
</organism>
<keyword evidence="2" id="KW-0812">Transmembrane</keyword>
<dbReference type="Proteomes" id="UP001596023">
    <property type="component" value="Unassembled WGS sequence"/>
</dbReference>
<evidence type="ECO:0000313" key="9">
    <source>
        <dbReference type="EMBL" id="MFC4677051.1"/>
    </source>
</evidence>
<evidence type="ECO:0000256" key="4">
    <source>
        <dbReference type="ARBA" id="ARBA00022968"/>
    </source>
</evidence>
<evidence type="ECO:0000256" key="5">
    <source>
        <dbReference type="ARBA" id="ARBA00022989"/>
    </source>
</evidence>
<keyword evidence="6" id="KW-0333">Golgi apparatus</keyword>
<keyword evidence="3" id="KW-0378">Hydrolase</keyword>
<keyword evidence="8" id="KW-0732">Signal</keyword>
<dbReference type="PROSITE" id="PS51257">
    <property type="entry name" value="PROKAR_LIPOPROTEIN"/>
    <property type="match status" value="1"/>
</dbReference>
<keyword evidence="4" id="KW-0735">Signal-anchor</keyword>
<dbReference type="PANTHER" id="PTHR13572">
    <property type="entry name" value="ENDO-ALPHA-1,2-MANNOSIDASE"/>
    <property type="match status" value="1"/>
</dbReference>
<comment type="caution">
    <text evidence="9">The sequence shown here is derived from an EMBL/GenBank/DDBJ whole genome shotgun (WGS) entry which is preliminary data.</text>
</comment>
<feature type="signal peptide" evidence="8">
    <location>
        <begin position="1"/>
        <end position="20"/>
    </location>
</feature>
<dbReference type="RefSeq" id="WP_380001860.1">
    <property type="nucleotide sequence ID" value="NZ_JBHSGN010000169.1"/>
</dbReference>
<keyword evidence="10" id="KW-1185">Reference proteome</keyword>
<keyword evidence="5" id="KW-1133">Transmembrane helix</keyword>
<reference evidence="10" key="1">
    <citation type="journal article" date="2019" name="Int. J. Syst. Evol. Microbiol.">
        <title>The Global Catalogue of Microorganisms (GCM) 10K type strain sequencing project: providing services to taxonomists for standard genome sequencing and annotation.</title>
        <authorList>
            <consortium name="The Broad Institute Genomics Platform"/>
            <consortium name="The Broad Institute Genome Sequencing Center for Infectious Disease"/>
            <person name="Wu L."/>
            <person name="Ma J."/>
        </authorList>
    </citation>
    <scope>NUCLEOTIDE SEQUENCE [LARGE SCALE GENOMIC DNA]</scope>
    <source>
        <strain evidence="10">CCUG 66188</strain>
    </source>
</reference>
<dbReference type="PANTHER" id="PTHR13572:SF4">
    <property type="entry name" value="RE57134P"/>
    <property type="match status" value="1"/>
</dbReference>
<evidence type="ECO:0000313" key="10">
    <source>
        <dbReference type="Proteomes" id="UP001596023"/>
    </source>
</evidence>
<dbReference type="EMBL" id="JBHSGN010000169">
    <property type="protein sequence ID" value="MFC4677051.1"/>
    <property type="molecule type" value="Genomic_DNA"/>
</dbReference>
<keyword evidence="7" id="KW-0472">Membrane</keyword>
<accession>A0ABV9L451</accession>
<proteinExistence type="predicted"/>
<feature type="chain" id="PRO_5046280705" evidence="8">
    <location>
        <begin position="21"/>
        <end position="415"/>
    </location>
</feature>
<evidence type="ECO:0000256" key="3">
    <source>
        <dbReference type="ARBA" id="ARBA00022801"/>
    </source>
</evidence>
<gene>
    <name evidence="9" type="ORF">ACFO6W_25550</name>
</gene>
<evidence type="ECO:0000256" key="6">
    <source>
        <dbReference type="ARBA" id="ARBA00023034"/>
    </source>
</evidence>
<evidence type="ECO:0000256" key="8">
    <source>
        <dbReference type="SAM" id="SignalP"/>
    </source>
</evidence>
<evidence type="ECO:0000256" key="1">
    <source>
        <dbReference type="ARBA" id="ARBA00004323"/>
    </source>
</evidence>
<protein>
    <submittedName>
        <fullName evidence="9">Glycoside hydrolase family 71/99-like protein</fullName>
    </submittedName>
</protein>
<sequence length="415" mass="47179">MKRISVIIPFVLFILFISCGNDDESANKGNGNGNEIEKFEPASATKTNPMNLYVHYMPWFETKETNNGTWGQHWTMANKNPDKTDAGGKREIASHYYPLIGPYASSNEAVIEYHLLLMKYSGVDGILIDWYGTRDKYDYKANKTNTEAIVKGLEKVGLKFAIVYEDQTLKDDLEGNAKITQAKADMQYLESNFFGKSNYIKIDSKPFLMVFGPQQIKTPAEWTNIFSSLKNKPAFVTLYGHSGLASNTANKNAAGEYIWVDATSMETKYAVKDNFDIFFGGAYPGFKDFYKEGGWGNSVLATIDHQDAALLHSLLQMAKNKNTGYLQLITWNDFGEGTMIEPTQEFGYKFLNEIQIFSGISYNTQVLESILDYYNLKKKYKGNTQIEKELLQAFYYYISLQDTKAQQIVNELKNR</sequence>